<dbReference type="Gene3D" id="3.30.1490.20">
    <property type="entry name" value="ATP-grasp fold, A domain"/>
    <property type="match status" value="1"/>
</dbReference>
<dbReference type="Gene3D" id="3.30.470.20">
    <property type="entry name" value="ATP-grasp fold, B domain"/>
    <property type="match status" value="1"/>
</dbReference>
<evidence type="ECO:0000256" key="5">
    <source>
        <dbReference type="ARBA" id="ARBA00022741"/>
    </source>
</evidence>
<dbReference type="PROSITE" id="PS00844">
    <property type="entry name" value="DALA_DALA_LIGASE_2"/>
    <property type="match status" value="1"/>
</dbReference>
<dbReference type="Pfam" id="PF07478">
    <property type="entry name" value="Dala_Dala_lig_C"/>
    <property type="match status" value="1"/>
</dbReference>
<comment type="similarity">
    <text evidence="2">Belongs to the D-alanine--D-alanine ligase family.</text>
</comment>
<comment type="subcellular location">
    <subcellularLocation>
        <location evidence="1">Cytoplasm</location>
    </subcellularLocation>
</comment>
<evidence type="ECO:0000256" key="7">
    <source>
        <dbReference type="ARBA" id="ARBA00022960"/>
    </source>
</evidence>
<evidence type="ECO:0000313" key="12">
    <source>
        <dbReference type="EMBL" id="PJC81585.1"/>
    </source>
</evidence>
<keyword evidence="4 12" id="KW-0436">Ligase</keyword>
<dbReference type="PANTHER" id="PTHR23132:SF23">
    <property type="entry name" value="D-ALANINE--D-ALANINE LIGASE B"/>
    <property type="match status" value="1"/>
</dbReference>
<dbReference type="PANTHER" id="PTHR23132">
    <property type="entry name" value="D-ALANINE--D-ALANINE LIGASE"/>
    <property type="match status" value="1"/>
</dbReference>
<dbReference type="InterPro" id="IPR016185">
    <property type="entry name" value="PreATP-grasp_dom_sf"/>
</dbReference>
<dbReference type="PROSITE" id="PS50975">
    <property type="entry name" value="ATP_GRASP"/>
    <property type="match status" value="1"/>
</dbReference>
<dbReference type="GO" id="GO:0005524">
    <property type="term" value="F:ATP binding"/>
    <property type="evidence" value="ECO:0007669"/>
    <property type="project" value="UniProtKB-UniRule"/>
</dbReference>
<dbReference type="AlphaFoldDB" id="A0A2M8GM06"/>
<keyword evidence="9" id="KW-0961">Cell wall biogenesis/degradation</keyword>
<dbReference type="GO" id="GO:0046872">
    <property type="term" value="F:metal ion binding"/>
    <property type="evidence" value="ECO:0007669"/>
    <property type="project" value="InterPro"/>
</dbReference>
<protein>
    <submittedName>
        <fullName evidence="12">D-alanine--D-alanine ligase</fullName>
    </submittedName>
</protein>
<proteinExistence type="inferred from homology"/>
<evidence type="ECO:0000313" key="13">
    <source>
        <dbReference type="Proteomes" id="UP000229370"/>
    </source>
</evidence>
<dbReference type="InterPro" id="IPR013815">
    <property type="entry name" value="ATP_grasp_subdomain_1"/>
</dbReference>
<dbReference type="GO" id="GO:0008716">
    <property type="term" value="F:D-alanine-D-alanine ligase activity"/>
    <property type="evidence" value="ECO:0007669"/>
    <property type="project" value="InterPro"/>
</dbReference>
<dbReference type="GO" id="GO:0008360">
    <property type="term" value="P:regulation of cell shape"/>
    <property type="evidence" value="ECO:0007669"/>
    <property type="project" value="UniProtKB-KW"/>
</dbReference>
<dbReference type="Proteomes" id="UP000229370">
    <property type="component" value="Unassembled WGS sequence"/>
</dbReference>
<gene>
    <name evidence="12" type="ORF">CO007_03905</name>
</gene>
<keyword evidence="3" id="KW-0963">Cytoplasm</keyword>
<evidence type="ECO:0000256" key="8">
    <source>
        <dbReference type="ARBA" id="ARBA00022984"/>
    </source>
</evidence>
<evidence type="ECO:0000256" key="9">
    <source>
        <dbReference type="ARBA" id="ARBA00023316"/>
    </source>
</evidence>
<comment type="caution">
    <text evidence="12">The sequence shown here is derived from an EMBL/GenBank/DDBJ whole genome shotgun (WGS) entry which is preliminary data.</text>
</comment>
<feature type="domain" description="ATP-grasp" evidence="11">
    <location>
        <begin position="116"/>
        <end position="331"/>
    </location>
</feature>
<keyword evidence="8" id="KW-0573">Peptidoglycan synthesis</keyword>
<evidence type="ECO:0000256" key="6">
    <source>
        <dbReference type="ARBA" id="ARBA00022840"/>
    </source>
</evidence>
<organism evidence="12 13">
    <name type="scientific">Candidatus Roizmanbacteria bacterium CG_4_8_14_3_um_filter_36_10</name>
    <dbReference type="NCBI Taxonomy" id="1974834"/>
    <lineage>
        <taxon>Bacteria</taxon>
        <taxon>Candidatus Roizmaniibacteriota</taxon>
    </lineage>
</organism>
<name>A0A2M8GM06_9BACT</name>
<dbReference type="Gene3D" id="3.40.50.20">
    <property type="match status" value="1"/>
</dbReference>
<evidence type="ECO:0000256" key="3">
    <source>
        <dbReference type="ARBA" id="ARBA00022490"/>
    </source>
</evidence>
<accession>A0A2M8GM06</accession>
<dbReference type="GO" id="GO:0009252">
    <property type="term" value="P:peptidoglycan biosynthetic process"/>
    <property type="evidence" value="ECO:0007669"/>
    <property type="project" value="UniProtKB-KW"/>
</dbReference>
<dbReference type="EMBL" id="PFQK01000065">
    <property type="protein sequence ID" value="PJC81585.1"/>
    <property type="molecule type" value="Genomic_DNA"/>
</dbReference>
<reference evidence="13" key="1">
    <citation type="submission" date="2017-09" db="EMBL/GenBank/DDBJ databases">
        <title>Depth-based differentiation of microbial function through sediment-hosted aquifers and enrichment of novel symbionts in the deep terrestrial subsurface.</title>
        <authorList>
            <person name="Probst A.J."/>
            <person name="Ladd B."/>
            <person name="Jarett J.K."/>
            <person name="Geller-Mcgrath D.E."/>
            <person name="Sieber C.M.K."/>
            <person name="Emerson J.B."/>
            <person name="Anantharaman K."/>
            <person name="Thomas B.C."/>
            <person name="Malmstrom R."/>
            <person name="Stieglmeier M."/>
            <person name="Klingl A."/>
            <person name="Woyke T."/>
            <person name="Ryan C.M."/>
            <person name="Banfield J.F."/>
        </authorList>
    </citation>
    <scope>NUCLEOTIDE SEQUENCE [LARGE SCALE GENOMIC DNA]</scope>
</reference>
<dbReference type="InterPro" id="IPR000291">
    <property type="entry name" value="D-Ala_lig_Van_CS"/>
</dbReference>
<sequence>MKTIAFLYNVRHHYPDPKDLRNQLEADFDDPITNKHQIKHLRNCGYRVIPIEANEKAYYKLYRLKDEIDLVFNIAEGLHGLDRESHLPAILEMLQIPYTGGGPLTEGLILNKVRTKEILLLNHIPTPPYQLLKTESESVGIKLDFPLIVKPLAQGSSAGITNKSVVYHKKELRNQTKKIISIFKQPALVEPFLTGREFSIAMLGNPPMVLPIIESDHSILPKKYLPLDSLEVKWYFEEKTEGCDYLTCPAELNGKLKSKLKEMSLHIWEALDIQDWCRIDIRCDEKENPYVLEVNSPPGILPPEISSTSYFPLACRKTGIDYKEMLKSVVAAAWKRYHHK</sequence>
<dbReference type="SUPFAM" id="SSF56059">
    <property type="entry name" value="Glutathione synthetase ATP-binding domain-like"/>
    <property type="match status" value="1"/>
</dbReference>
<dbReference type="GO" id="GO:0005737">
    <property type="term" value="C:cytoplasm"/>
    <property type="evidence" value="ECO:0007669"/>
    <property type="project" value="UniProtKB-SubCell"/>
</dbReference>
<keyword evidence="5 10" id="KW-0547">Nucleotide-binding</keyword>
<dbReference type="GO" id="GO:0071555">
    <property type="term" value="P:cell wall organization"/>
    <property type="evidence" value="ECO:0007669"/>
    <property type="project" value="UniProtKB-KW"/>
</dbReference>
<keyword evidence="7" id="KW-0133">Cell shape</keyword>
<dbReference type="InterPro" id="IPR011761">
    <property type="entry name" value="ATP-grasp"/>
</dbReference>
<dbReference type="InterPro" id="IPR011095">
    <property type="entry name" value="Dala_Dala_lig_C"/>
</dbReference>
<evidence type="ECO:0000256" key="1">
    <source>
        <dbReference type="ARBA" id="ARBA00004496"/>
    </source>
</evidence>
<evidence type="ECO:0000256" key="2">
    <source>
        <dbReference type="ARBA" id="ARBA00010871"/>
    </source>
</evidence>
<evidence type="ECO:0000256" key="4">
    <source>
        <dbReference type="ARBA" id="ARBA00022598"/>
    </source>
</evidence>
<dbReference type="SUPFAM" id="SSF52440">
    <property type="entry name" value="PreATP-grasp domain"/>
    <property type="match status" value="1"/>
</dbReference>
<evidence type="ECO:0000259" key="11">
    <source>
        <dbReference type="PROSITE" id="PS50975"/>
    </source>
</evidence>
<evidence type="ECO:0000256" key="10">
    <source>
        <dbReference type="PROSITE-ProRule" id="PRU00409"/>
    </source>
</evidence>
<keyword evidence="6 10" id="KW-0067">ATP-binding</keyword>